<reference evidence="2" key="1">
    <citation type="journal article" date="2023" name="Nat. Plants">
        <title>Single-cell RNA sequencing provides a high-resolution roadmap for understanding the multicellular compartmentation of specialized metabolism.</title>
        <authorList>
            <person name="Sun S."/>
            <person name="Shen X."/>
            <person name="Li Y."/>
            <person name="Li Y."/>
            <person name="Wang S."/>
            <person name="Li R."/>
            <person name="Zhang H."/>
            <person name="Shen G."/>
            <person name="Guo B."/>
            <person name="Wei J."/>
            <person name="Xu J."/>
            <person name="St-Pierre B."/>
            <person name="Chen S."/>
            <person name="Sun C."/>
        </authorList>
    </citation>
    <scope>NUCLEOTIDE SEQUENCE [LARGE SCALE GENOMIC DNA]</scope>
</reference>
<evidence type="ECO:0000313" key="1">
    <source>
        <dbReference type="EMBL" id="KAI5677719.1"/>
    </source>
</evidence>
<evidence type="ECO:0000313" key="2">
    <source>
        <dbReference type="Proteomes" id="UP001060085"/>
    </source>
</evidence>
<dbReference type="EMBL" id="CM044702">
    <property type="protein sequence ID" value="KAI5677719.1"/>
    <property type="molecule type" value="Genomic_DNA"/>
</dbReference>
<sequence length="224" mass="26535">MWGPYGTKKCGCLFKLKGEQMTTSENWQSFVHNGMHNHKIAIYNHGHAWTARLMEEQLQQTEQFRKIHVPPLNILRFLREQDVGCAVRVWTSQMLHFRVETTNRTESEHSVLKLWLSMCHSDLDTVFLNIDSLFQGRIAEIKCTLEFLNLKRSMTLKRKMLTFFWRKLEICYDIPEEHDRDMDSEMRDLTLLIPEISTGPISKVWEVRRLIKDVISPVLREDPC</sequence>
<gene>
    <name evidence="1" type="ORF">M9H77_08669</name>
</gene>
<accession>A0ACC0BYF1</accession>
<name>A0ACC0BYF1_CATRO</name>
<dbReference type="Proteomes" id="UP001060085">
    <property type="component" value="Linkage Group LG02"/>
</dbReference>
<proteinExistence type="predicted"/>
<keyword evidence="2" id="KW-1185">Reference proteome</keyword>
<protein>
    <submittedName>
        <fullName evidence="1">Uncharacterized protein</fullName>
    </submittedName>
</protein>
<organism evidence="1 2">
    <name type="scientific">Catharanthus roseus</name>
    <name type="common">Madagascar periwinkle</name>
    <name type="synonym">Vinca rosea</name>
    <dbReference type="NCBI Taxonomy" id="4058"/>
    <lineage>
        <taxon>Eukaryota</taxon>
        <taxon>Viridiplantae</taxon>
        <taxon>Streptophyta</taxon>
        <taxon>Embryophyta</taxon>
        <taxon>Tracheophyta</taxon>
        <taxon>Spermatophyta</taxon>
        <taxon>Magnoliopsida</taxon>
        <taxon>eudicotyledons</taxon>
        <taxon>Gunneridae</taxon>
        <taxon>Pentapetalae</taxon>
        <taxon>asterids</taxon>
        <taxon>lamiids</taxon>
        <taxon>Gentianales</taxon>
        <taxon>Apocynaceae</taxon>
        <taxon>Rauvolfioideae</taxon>
        <taxon>Vinceae</taxon>
        <taxon>Catharanthinae</taxon>
        <taxon>Catharanthus</taxon>
    </lineage>
</organism>
<comment type="caution">
    <text evidence="1">The sequence shown here is derived from an EMBL/GenBank/DDBJ whole genome shotgun (WGS) entry which is preliminary data.</text>
</comment>